<accession>A0AC34R3U4</accession>
<organism evidence="1 2">
    <name type="scientific">Panagrolaimus sp. JU765</name>
    <dbReference type="NCBI Taxonomy" id="591449"/>
    <lineage>
        <taxon>Eukaryota</taxon>
        <taxon>Metazoa</taxon>
        <taxon>Ecdysozoa</taxon>
        <taxon>Nematoda</taxon>
        <taxon>Chromadorea</taxon>
        <taxon>Rhabditida</taxon>
        <taxon>Tylenchina</taxon>
        <taxon>Panagrolaimomorpha</taxon>
        <taxon>Panagrolaimoidea</taxon>
        <taxon>Panagrolaimidae</taxon>
        <taxon>Panagrolaimus</taxon>
    </lineage>
</organism>
<evidence type="ECO:0000313" key="1">
    <source>
        <dbReference type="Proteomes" id="UP000887576"/>
    </source>
</evidence>
<proteinExistence type="predicted"/>
<protein>
    <submittedName>
        <fullName evidence="2">Carboxylic ester hydrolase</fullName>
    </submittedName>
</protein>
<dbReference type="Proteomes" id="UP000887576">
    <property type="component" value="Unplaced"/>
</dbReference>
<reference evidence="2" key="1">
    <citation type="submission" date="2022-11" db="UniProtKB">
        <authorList>
            <consortium name="WormBaseParasite"/>
        </authorList>
    </citation>
    <scope>IDENTIFICATION</scope>
</reference>
<name>A0AC34R3U4_9BILA</name>
<evidence type="ECO:0000313" key="2">
    <source>
        <dbReference type="WBParaSite" id="JU765_v2.g3133.t1"/>
    </source>
</evidence>
<sequence length="152" mass="17124">MRWLLILVAVLSATNAAVVETPFGKVSGFEHETPSGKVADIFLGIPYAEAPIDELRFEKPVPIKPWPSVLNTTQFPRPCAVHDPIFAADASEDCLYLNVYRPKTKVRTGILKTKTTLETSERVSKRLPNSGLDSWRRMDDGLIRILRIQSRY</sequence>
<dbReference type="WBParaSite" id="JU765_v2.g3133.t1">
    <property type="protein sequence ID" value="JU765_v2.g3133.t1"/>
    <property type="gene ID" value="JU765_v2.g3133"/>
</dbReference>